<reference evidence="1 2" key="1">
    <citation type="submission" date="2015-09" db="EMBL/GenBank/DDBJ databases">
        <title>Draft genome of the parasitic nematode Teladorsagia circumcincta isolate WARC Sus (inbred).</title>
        <authorList>
            <person name="Mitreva M."/>
        </authorList>
    </citation>
    <scope>NUCLEOTIDE SEQUENCE [LARGE SCALE GENOMIC DNA]</scope>
    <source>
        <strain evidence="1 2">S</strain>
    </source>
</reference>
<evidence type="ECO:0000313" key="2">
    <source>
        <dbReference type="Proteomes" id="UP000230423"/>
    </source>
</evidence>
<dbReference type="AlphaFoldDB" id="A0A2G9TFW5"/>
<proteinExistence type="predicted"/>
<dbReference type="OrthoDB" id="5831279at2759"/>
<feature type="non-terminal residue" evidence="1">
    <location>
        <position position="62"/>
    </location>
</feature>
<organism evidence="1 2">
    <name type="scientific">Teladorsagia circumcincta</name>
    <name type="common">Brown stomach worm</name>
    <name type="synonym">Ostertagia circumcincta</name>
    <dbReference type="NCBI Taxonomy" id="45464"/>
    <lineage>
        <taxon>Eukaryota</taxon>
        <taxon>Metazoa</taxon>
        <taxon>Ecdysozoa</taxon>
        <taxon>Nematoda</taxon>
        <taxon>Chromadorea</taxon>
        <taxon>Rhabditida</taxon>
        <taxon>Rhabditina</taxon>
        <taxon>Rhabditomorpha</taxon>
        <taxon>Strongyloidea</taxon>
        <taxon>Trichostrongylidae</taxon>
        <taxon>Teladorsagia</taxon>
    </lineage>
</organism>
<dbReference type="EMBL" id="KZ372362">
    <property type="protein sequence ID" value="PIO56847.1"/>
    <property type="molecule type" value="Genomic_DNA"/>
</dbReference>
<name>A0A2G9TFW5_TELCI</name>
<gene>
    <name evidence="1" type="ORF">TELCIR_21752</name>
</gene>
<sequence>MLIALPSNIICSIIVKRWQVDQMKLKDERTKMVNEVLNGIKVALFSFGTYVLSSSSHELTPQ</sequence>
<dbReference type="Proteomes" id="UP000230423">
    <property type="component" value="Unassembled WGS sequence"/>
</dbReference>
<protein>
    <submittedName>
        <fullName evidence="1">Uncharacterized protein</fullName>
    </submittedName>
</protein>
<accession>A0A2G9TFW5</accession>
<keyword evidence="2" id="KW-1185">Reference proteome</keyword>
<evidence type="ECO:0000313" key="1">
    <source>
        <dbReference type="EMBL" id="PIO56847.1"/>
    </source>
</evidence>